<dbReference type="Proteomes" id="UP001190700">
    <property type="component" value="Unassembled WGS sequence"/>
</dbReference>
<feature type="chain" id="PRO_5041996134" description="Secreted protein" evidence="2">
    <location>
        <begin position="33"/>
        <end position="87"/>
    </location>
</feature>
<accession>A0AAE0L633</accession>
<dbReference type="AlphaFoldDB" id="A0AAE0L633"/>
<evidence type="ECO:0000256" key="2">
    <source>
        <dbReference type="SAM" id="SignalP"/>
    </source>
</evidence>
<feature type="signal peptide" evidence="2">
    <location>
        <begin position="1"/>
        <end position="32"/>
    </location>
</feature>
<evidence type="ECO:0008006" key="5">
    <source>
        <dbReference type="Google" id="ProtNLM"/>
    </source>
</evidence>
<feature type="region of interest" description="Disordered" evidence="1">
    <location>
        <begin position="31"/>
        <end position="87"/>
    </location>
</feature>
<keyword evidence="2" id="KW-0732">Signal</keyword>
<protein>
    <recommendedName>
        <fullName evidence="5">Secreted protein</fullName>
    </recommendedName>
</protein>
<evidence type="ECO:0000313" key="4">
    <source>
        <dbReference type="Proteomes" id="UP001190700"/>
    </source>
</evidence>
<proteinExistence type="predicted"/>
<organism evidence="3 4">
    <name type="scientific">Cymbomonas tetramitiformis</name>
    <dbReference type="NCBI Taxonomy" id="36881"/>
    <lineage>
        <taxon>Eukaryota</taxon>
        <taxon>Viridiplantae</taxon>
        <taxon>Chlorophyta</taxon>
        <taxon>Pyramimonadophyceae</taxon>
        <taxon>Pyramimonadales</taxon>
        <taxon>Pyramimonadaceae</taxon>
        <taxon>Cymbomonas</taxon>
    </lineage>
</organism>
<keyword evidence="4" id="KW-1185">Reference proteome</keyword>
<feature type="compositionally biased region" description="Basic and acidic residues" evidence="1">
    <location>
        <begin position="65"/>
        <end position="75"/>
    </location>
</feature>
<dbReference type="EMBL" id="LGRX02008598">
    <property type="protein sequence ID" value="KAK3273212.1"/>
    <property type="molecule type" value="Genomic_DNA"/>
</dbReference>
<name>A0AAE0L633_9CHLO</name>
<feature type="compositionally biased region" description="Gly residues" evidence="1">
    <location>
        <begin position="49"/>
        <end position="63"/>
    </location>
</feature>
<sequence length="87" mass="8334">MIPTVATTCGAATVILTHQLLVVSLHVDQAAAQEDSSPSMRAEAEGEAVAGGGGCGGGGGGGAVVEERGGERGEVEEVGVVEASGGE</sequence>
<reference evidence="3 4" key="1">
    <citation type="journal article" date="2015" name="Genome Biol. Evol.">
        <title>Comparative Genomics of a Bacterivorous Green Alga Reveals Evolutionary Causalities and Consequences of Phago-Mixotrophic Mode of Nutrition.</title>
        <authorList>
            <person name="Burns J.A."/>
            <person name="Paasch A."/>
            <person name="Narechania A."/>
            <person name="Kim E."/>
        </authorList>
    </citation>
    <scope>NUCLEOTIDE SEQUENCE [LARGE SCALE GENOMIC DNA]</scope>
    <source>
        <strain evidence="3 4">PLY_AMNH</strain>
    </source>
</reference>
<evidence type="ECO:0000313" key="3">
    <source>
        <dbReference type="EMBL" id="KAK3273212.1"/>
    </source>
</evidence>
<evidence type="ECO:0000256" key="1">
    <source>
        <dbReference type="SAM" id="MobiDB-lite"/>
    </source>
</evidence>
<gene>
    <name evidence="3" type="ORF">CYMTET_18537</name>
</gene>
<comment type="caution">
    <text evidence="3">The sequence shown here is derived from an EMBL/GenBank/DDBJ whole genome shotgun (WGS) entry which is preliminary data.</text>
</comment>